<dbReference type="GO" id="GO:0042802">
    <property type="term" value="F:identical protein binding"/>
    <property type="evidence" value="ECO:0007669"/>
    <property type="project" value="InterPro"/>
</dbReference>
<name>A0A937X7E9_UNCEI</name>
<gene>
    <name evidence="4" type="ORF">FJY75_05275</name>
</gene>
<dbReference type="PANTHER" id="PTHR43751:SF3">
    <property type="entry name" value="SULFATASE N-TERMINAL DOMAIN-CONTAINING PROTEIN"/>
    <property type="match status" value="1"/>
</dbReference>
<dbReference type="PROSITE" id="PS50005">
    <property type="entry name" value="TPR"/>
    <property type="match status" value="2"/>
</dbReference>
<proteinExistence type="predicted"/>
<evidence type="ECO:0000313" key="5">
    <source>
        <dbReference type="Proteomes" id="UP000748308"/>
    </source>
</evidence>
<keyword evidence="4" id="KW-0378">Hydrolase</keyword>
<protein>
    <submittedName>
        <fullName evidence="4">Sulfatase-like hydrolase/transferase</fullName>
    </submittedName>
</protein>
<dbReference type="SUPFAM" id="SSF48452">
    <property type="entry name" value="TPR-like"/>
    <property type="match status" value="2"/>
</dbReference>
<evidence type="ECO:0000259" key="3">
    <source>
        <dbReference type="Pfam" id="PF00884"/>
    </source>
</evidence>
<dbReference type="EMBL" id="VGIY01000095">
    <property type="protein sequence ID" value="MBM3317243.1"/>
    <property type="molecule type" value="Genomic_DNA"/>
</dbReference>
<reference evidence="4" key="1">
    <citation type="submission" date="2019-03" db="EMBL/GenBank/DDBJ databases">
        <title>Lake Tanganyika Metagenome-Assembled Genomes (MAGs).</title>
        <authorList>
            <person name="Tran P."/>
        </authorList>
    </citation>
    <scope>NUCLEOTIDE SEQUENCE</scope>
    <source>
        <strain evidence="4">M_DeepCast_400m_m2_100</strain>
    </source>
</reference>
<keyword evidence="1" id="KW-0802">TPR repeat</keyword>
<dbReference type="InterPro" id="IPR011717">
    <property type="entry name" value="TPR-4"/>
</dbReference>
<dbReference type="AlphaFoldDB" id="A0A937X7E9"/>
<organism evidence="4 5">
    <name type="scientific">Eiseniibacteriota bacterium</name>
    <dbReference type="NCBI Taxonomy" id="2212470"/>
    <lineage>
        <taxon>Bacteria</taxon>
        <taxon>Candidatus Eiseniibacteriota</taxon>
    </lineage>
</organism>
<dbReference type="InterPro" id="IPR000917">
    <property type="entry name" value="Sulfatase_N"/>
</dbReference>
<feature type="repeat" description="TPR" evidence="1">
    <location>
        <begin position="542"/>
        <end position="575"/>
    </location>
</feature>
<dbReference type="Gene3D" id="1.25.40.10">
    <property type="entry name" value="Tetratricopeptide repeat domain"/>
    <property type="match status" value="1"/>
</dbReference>
<dbReference type="InterPro" id="IPR017850">
    <property type="entry name" value="Alkaline_phosphatase_core_sf"/>
</dbReference>
<dbReference type="Pfam" id="PF14559">
    <property type="entry name" value="TPR_19"/>
    <property type="match status" value="1"/>
</dbReference>
<dbReference type="InterPro" id="IPR052701">
    <property type="entry name" value="GAG_Ulvan_Degrading_Sulfatases"/>
</dbReference>
<dbReference type="Pfam" id="PF07721">
    <property type="entry name" value="TPR_4"/>
    <property type="match status" value="1"/>
</dbReference>
<sequence>MRIGSSPAVVAALLIAAGSLLPGGCAPLQRRQAPPVILISIDTCRADHLGCYGASRPATPHLDRFASEALCFTQAITTVPLTLPAHSSILTGLSPLQHGVRDNLDHRLEDTHPAVAEILGAAGYQTAAIVGAFVLDSRFGLARGFQHYDDRLDGGLGDPGQINERPGGEVTRLALEWLDEAPRGPFFLFVHYFDPHSPYAPPEPFAALYRDDPYSGEIAHVDAQIGRLFARLRELDLYDRSLIIVLSDHGEGLGEHGETGHGYFIYQSTMRVPLLVKPPGPPAPRRVDEPASLIDVAPTILGRAGLDPPPEMEGEDLLRLAGAAGGGPGARTRDLYCESLTPTKIGCSPLLGLVRGSTKYILTTDPELYDLARDPGEEDDLAGRKHRLAGEMEETLESLLAEAAEFGGGEDGPGAASDEERERLRSLGYIGGRAVSTDLAVDGDRPDPKEQIGLHEDLERLVGLMQASRLGEARALSEALLAVHGELPDLWILHGDIAHAQGRLEEAADDYRRFLAAVHAEAGPAEESSGGGVELLLGPDHARGHYNLANTLAALGRTGEALEHYRRAIDARPEHIEARYNLALTLAEAGRVGEAIDGLRELLALAPDFGPAHLDLAEALRAAGRGREAEAQLIHAIEVLPEFAPARLRLGDLHAAAGNLPGARVEYAHAWRLAPESPEALLKLAQVTMQMGDGEEARELIDTARRTFPALASPPDPSGTAAPQAPAKGAGDRRNSG</sequence>
<feature type="domain" description="Sulfatase N-terminal" evidence="3">
    <location>
        <begin position="36"/>
        <end position="305"/>
    </location>
</feature>
<dbReference type="PANTHER" id="PTHR43751">
    <property type="entry name" value="SULFATASE"/>
    <property type="match status" value="1"/>
</dbReference>
<dbReference type="InterPro" id="IPR011990">
    <property type="entry name" value="TPR-like_helical_dom_sf"/>
</dbReference>
<accession>A0A937X7E9</accession>
<evidence type="ECO:0000256" key="1">
    <source>
        <dbReference type="PROSITE-ProRule" id="PRU00339"/>
    </source>
</evidence>
<evidence type="ECO:0000313" key="4">
    <source>
        <dbReference type="EMBL" id="MBM3317243.1"/>
    </source>
</evidence>
<evidence type="ECO:0000256" key="2">
    <source>
        <dbReference type="SAM" id="MobiDB-lite"/>
    </source>
</evidence>
<dbReference type="SUPFAM" id="SSF53649">
    <property type="entry name" value="Alkaline phosphatase-like"/>
    <property type="match status" value="1"/>
</dbReference>
<dbReference type="Proteomes" id="UP000748308">
    <property type="component" value="Unassembled WGS sequence"/>
</dbReference>
<dbReference type="InterPro" id="IPR019734">
    <property type="entry name" value="TPR_rpt"/>
</dbReference>
<dbReference type="GO" id="GO:0016787">
    <property type="term" value="F:hydrolase activity"/>
    <property type="evidence" value="ECO:0007669"/>
    <property type="project" value="UniProtKB-KW"/>
</dbReference>
<dbReference type="Pfam" id="PF13432">
    <property type="entry name" value="TPR_16"/>
    <property type="match status" value="2"/>
</dbReference>
<dbReference type="Pfam" id="PF00884">
    <property type="entry name" value="Sulfatase"/>
    <property type="match status" value="1"/>
</dbReference>
<feature type="repeat" description="TPR" evidence="1">
    <location>
        <begin position="576"/>
        <end position="609"/>
    </location>
</feature>
<dbReference type="SMART" id="SM00028">
    <property type="entry name" value="TPR"/>
    <property type="match status" value="6"/>
</dbReference>
<dbReference type="Gene3D" id="3.40.720.10">
    <property type="entry name" value="Alkaline Phosphatase, subunit A"/>
    <property type="match status" value="2"/>
</dbReference>
<feature type="region of interest" description="Disordered" evidence="2">
    <location>
        <begin position="706"/>
        <end position="737"/>
    </location>
</feature>
<dbReference type="CDD" id="cd16148">
    <property type="entry name" value="sulfatase_like"/>
    <property type="match status" value="1"/>
</dbReference>
<comment type="caution">
    <text evidence="4">The sequence shown here is derived from an EMBL/GenBank/DDBJ whole genome shotgun (WGS) entry which is preliminary data.</text>
</comment>